<keyword evidence="3" id="KW-1185">Reference proteome</keyword>
<dbReference type="OrthoDB" id="44820at2759"/>
<comment type="caution">
    <text evidence="2">The sequence shown here is derived from an EMBL/GenBank/DDBJ whole genome shotgun (WGS) entry which is preliminary data.</text>
</comment>
<proteinExistence type="predicted"/>
<dbReference type="Proteomes" id="UP000634136">
    <property type="component" value="Unassembled WGS sequence"/>
</dbReference>
<dbReference type="InterPro" id="IPR032710">
    <property type="entry name" value="NTF2-like_dom_sf"/>
</dbReference>
<feature type="compositionally biased region" description="Polar residues" evidence="1">
    <location>
        <begin position="263"/>
        <end position="286"/>
    </location>
</feature>
<dbReference type="PANTHER" id="PTHR31094:SF2">
    <property type="entry name" value="RIKEN CDNA 2310061I04 GENE"/>
    <property type="match status" value="1"/>
</dbReference>
<dbReference type="SUPFAM" id="SSF54427">
    <property type="entry name" value="NTF2-like"/>
    <property type="match status" value="1"/>
</dbReference>
<dbReference type="Pfam" id="PF10184">
    <property type="entry name" value="DUF2358"/>
    <property type="match status" value="1"/>
</dbReference>
<dbReference type="InterPro" id="IPR018790">
    <property type="entry name" value="DUF2358"/>
</dbReference>
<dbReference type="AlphaFoldDB" id="A0A834SCU5"/>
<evidence type="ECO:0000313" key="2">
    <source>
        <dbReference type="EMBL" id="KAF7801278.1"/>
    </source>
</evidence>
<dbReference type="EMBL" id="JAAIUW010000013">
    <property type="protein sequence ID" value="KAF7801278.1"/>
    <property type="molecule type" value="Genomic_DNA"/>
</dbReference>
<evidence type="ECO:0000313" key="3">
    <source>
        <dbReference type="Proteomes" id="UP000634136"/>
    </source>
</evidence>
<sequence>MALLIHSPEMPFGPKIFCNPSPNFGKLQCFQPFTSRKIVGSKGGVKVSCRVKDSEVSNLDQKVTVSSYGQFSAPVKRGSRPSKEEEEKQNYYVNMGYAIRTLREEFPELFFRELSFDIYRDDIVFKDPLNTFMGLENYKSIFWALRFHGRIFFKALWVDIISVWQPVDNIIMVRWTVHGIPRVPWESRGRFDGTSEYKLDKKGKIFEHRVENIALNSPPKFKVLEPTSLAKNLAISAAWSKEASARGENKCDQQSQVEDEFHNASQSQWREGQPSPWQKQHSSSGMAQKMPRFPNAPRIIISWAFYDSANRYAKSLKFIVRGASSRVYRPPAGTFALKKNSRSIKKIAEKCTKIKSEHHQPHQRIRTIGRRSDFHAISEGKLE</sequence>
<name>A0A834SCU5_9FABA</name>
<feature type="region of interest" description="Disordered" evidence="1">
    <location>
        <begin position="246"/>
        <end position="287"/>
    </location>
</feature>
<dbReference type="PANTHER" id="PTHR31094">
    <property type="entry name" value="RIKEN CDNA 2310061I04 GENE"/>
    <property type="match status" value="1"/>
</dbReference>
<gene>
    <name evidence="2" type="ORF">G2W53_040389</name>
</gene>
<evidence type="ECO:0000256" key="1">
    <source>
        <dbReference type="SAM" id="MobiDB-lite"/>
    </source>
</evidence>
<reference evidence="2" key="1">
    <citation type="submission" date="2020-09" db="EMBL/GenBank/DDBJ databases">
        <title>Genome-Enabled Discovery of Anthraquinone Biosynthesis in Senna tora.</title>
        <authorList>
            <person name="Kang S.-H."/>
            <person name="Pandey R.P."/>
            <person name="Lee C.-M."/>
            <person name="Sim J.-S."/>
            <person name="Jeong J.-T."/>
            <person name="Choi B.-S."/>
            <person name="Jung M."/>
            <person name="Ginzburg D."/>
            <person name="Zhao K."/>
            <person name="Won S.Y."/>
            <person name="Oh T.-J."/>
            <person name="Yu Y."/>
            <person name="Kim N.-H."/>
            <person name="Lee O.R."/>
            <person name="Lee T.-H."/>
            <person name="Bashyal P."/>
            <person name="Kim T.-S."/>
            <person name="Lee W.-H."/>
            <person name="Kawkins C."/>
            <person name="Kim C.-K."/>
            <person name="Kim J.S."/>
            <person name="Ahn B.O."/>
            <person name="Rhee S.Y."/>
            <person name="Sohng J.K."/>
        </authorList>
    </citation>
    <scope>NUCLEOTIDE SEQUENCE</scope>
    <source>
        <tissue evidence="2">Leaf</tissue>
    </source>
</reference>
<organism evidence="2 3">
    <name type="scientific">Senna tora</name>
    <dbReference type="NCBI Taxonomy" id="362788"/>
    <lineage>
        <taxon>Eukaryota</taxon>
        <taxon>Viridiplantae</taxon>
        <taxon>Streptophyta</taxon>
        <taxon>Embryophyta</taxon>
        <taxon>Tracheophyta</taxon>
        <taxon>Spermatophyta</taxon>
        <taxon>Magnoliopsida</taxon>
        <taxon>eudicotyledons</taxon>
        <taxon>Gunneridae</taxon>
        <taxon>Pentapetalae</taxon>
        <taxon>rosids</taxon>
        <taxon>fabids</taxon>
        <taxon>Fabales</taxon>
        <taxon>Fabaceae</taxon>
        <taxon>Caesalpinioideae</taxon>
        <taxon>Cassia clade</taxon>
        <taxon>Senna</taxon>
    </lineage>
</organism>
<protein>
    <submittedName>
        <fullName evidence="2">NTF2-like domain containing protein</fullName>
    </submittedName>
</protein>
<accession>A0A834SCU5</accession>